<keyword evidence="3" id="KW-0812">Transmembrane</keyword>
<dbReference type="SMR" id="A0A854NEY6"/>
<dbReference type="InterPro" id="IPR017853">
    <property type="entry name" value="GH"/>
</dbReference>
<dbReference type="InterPro" id="IPR054409">
    <property type="entry name" value="X25_BaPul-like"/>
</dbReference>
<dbReference type="Pfam" id="PF17967">
    <property type="entry name" value="Pullulanase_N2"/>
    <property type="match status" value="1"/>
</dbReference>
<dbReference type="InterPro" id="IPR024561">
    <property type="entry name" value="Pullul_strch_C"/>
</dbReference>
<dbReference type="Pfam" id="PF22058">
    <property type="entry name" value="X25_BaPul_like"/>
    <property type="match status" value="3"/>
</dbReference>
<dbReference type="PANTHER" id="PTHR43002">
    <property type="entry name" value="GLYCOGEN DEBRANCHING ENZYME"/>
    <property type="match status" value="1"/>
</dbReference>
<dbReference type="InterPro" id="IPR013780">
    <property type="entry name" value="Glyco_hydro_b"/>
</dbReference>
<keyword evidence="3" id="KW-1133">Transmembrane helix</keyword>
<feature type="domain" description="Glycosyl hydrolase family 13 catalytic" evidence="4">
    <location>
        <begin position="170"/>
        <end position="627"/>
    </location>
</feature>
<dbReference type="SUPFAM" id="SSF51445">
    <property type="entry name" value="(Trans)glycosidases"/>
    <property type="match status" value="2"/>
</dbReference>
<comment type="similarity">
    <text evidence="1">Belongs to the glycosyl hydrolase 13 family.</text>
</comment>
<dbReference type="Proteomes" id="UP000197692">
    <property type="component" value="Unassembled WGS sequence"/>
</dbReference>
<evidence type="ECO:0000256" key="1">
    <source>
        <dbReference type="ARBA" id="ARBA00008061"/>
    </source>
</evidence>
<keyword evidence="3" id="KW-0472">Membrane</keyword>
<dbReference type="CDD" id="cd12962">
    <property type="entry name" value="X25_BaPul_like"/>
    <property type="match status" value="3"/>
</dbReference>
<dbReference type="InterPro" id="IPR004193">
    <property type="entry name" value="Glyco_hydro_13_N"/>
</dbReference>
<evidence type="ECO:0000256" key="2">
    <source>
        <dbReference type="SAM" id="MobiDB-lite"/>
    </source>
</evidence>
<dbReference type="InterPro" id="IPR044055">
    <property type="entry name" value="RibLong"/>
</dbReference>
<feature type="transmembrane region" description="Helical" evidence="3">
    <location>
        <begin position="2548"/>
        <end position="2569"/>
    </location>
</feature>
<dbReference type="CDD" id="cd11341">
    <property type="entry name" value="AmyAc_Pullulanase_LD-like"/>
    <property type="match status" value="1"/>
</dbReference>
<dbReference type="GO" id="GO:0004553">
    <property type="term" value="F:hydrolase activity, hydrolyzing O-glycosyl compounds"/>
    <property type="evidence" value="ECO:0007669"/>
    <property type="project" value="InterPro"/>
</dbReference>
<dbReference type="Gene3D" id="2.60.40.1180">
    <property type="entry name" value="Golgi alpha-mannosidase II"/>
    <property type="match status" value="2"/>
</dbReference>
<dbReference type="InterPro" id="IPR006047">
    <property type="entry name" value="GH13_cat_dom"/>
</dbReference>
<dbReference type="InterPro" id="IPR014756">
    <property type="entry name" value="Ig_E-set"/>
</dbReference>
<proteinExistence type="inferred from homology"/>
<dbReference type="Pfam" id="PF00128">
    <property type="entry name" value="Alpha-amylase"/>
    <property type="match status" value="1"/>
</dbReference>
<dbReference type="SUPFAM" id="SSF81296">
    <property type="entry name" value="E set domains"/>
    <property type="match status" value="2"/>
</dbReference>
<evidence type="ECO:0000313" key="6">
    <source>
        <dbReference type="Proteomes" id="UP000197692"/>
    </source>
</evidence>
<dbReference type="Gene3D" id="2.60.40.10">
    <property type="entry name" value="Immunoglobulins"/>
    <property type="match status" value="5"/>
</dbReference>
<dbReference type="CDD" id="cd11339">
    <property type="entry name" value="AmyAc_bac_CMD_like_2"/>
    <property type="match status" value="1"/>
</dbReference>
<dbReference type="InterPro" id="IPR040671">
    <property type="entry name" value="Pullulanase_N2"/>
</dbReference>
<dbReference type="CDD" id="cd02860">
    <property type="entry name" value="E_set_Pullulanase"/>
    <property type="match status" value="1"/>
</dbReference>
<gene>
    <name evidence="5" type="ORF">AY602_07665</name>
</gene>
<dbReference type="SMART" id="SM00642">
    <property type="entry name" value="Aamy"/>
    <property type="match status" value="1"/>
</dbReference>
<dbReference type="NCBIfam" id="NF038186">
    <property type="entry name" value="YPDG_rpt"/>
    <property type="match status" value="1"/>
</dbReference>
<organism evidence="5 6">
    <name type="scientific">Corynebacterium diphtheriae bv. mitis</name>
    <dbReference type="NCBI Taxonomy" id="1806053"/>
    <lineage>
        <taxon>Bacteria</taxon>
        <taxon>Bacillati</taxon>
        <taxon>Actinomycetota</taxon>
        <taxon>Actinomycetes</taxon>
        <taxon>Mycobacteriales</taxon>
        <taxon>Corynebacteriaceae</taxon>
        <taxon>Corynebacterium</taxon>
    </lineage>
</organism>
<sequence length="2578" mass="283245">MRDSALPRYFRALVAVISAISLVGVGLHATQPTARADEELAPAVVAGTFQKNLGCSKEWEESCDKTRMKRKGNLYATTLKIPEGDWKFKVVLNGDWGTSYGAPGFDENNIPLKLTKDTELEFSFDPLSHRIGLKPVGLDDEKLKTYDDSKDKDIVGAPFKHSAAGKNFYFVLTDRFQNGNPENDRGGAKDGDKNDHGFDPTDKAYYHGGDIEGLIKQLDYIKNLGTTALWLTPSFKNRAVQCGHDPKDCSSGYHGYWITDFTQIDPHLGSNDDLKRLIEEAHNKGIKVYFDIVANHTADLIQLAGGNQYISEDQQKYKDVDGKEFLLKDYAGKKEFPELNDFSFPYKPIRKPEDNIIVPKELNDVHLYHNRGNNTWEGESVIHGDFEGLDDLMTEHPKVVSHMIEAYNKWAGFGLDGFRIDSVKHVNMEFWKEWTEAVKKHAKESRAGEKEDFFMFGEVFNGTAESLSPFVRDTQMDAALDFAFHYKALDFAKGQSTQGLHDLFYSDDWYTTTRSDATNLPTFLGNHDVGRIGYLLRDNDDKVQRDVLAHQLMFLTRGQPVVYYGDEQGFAGTGDGKDKQARQDMFGTQVDEFKNEQDIYGKQLGSDNHFKESGELYGKIKQLAELRTANKALATGAQIERWETPGPGIYAFSRVDRDEKQEYLVALNNSHLEQTATPAPLTPNASFTKIYGEGPDKISPNLDGTVNLKLPRLSAVVYKVESNQKVSGAVDGTGLSVKGQALKDNAPIMTNIGGKAWSETSFAWRELGTEEWKKLGTDTGQNARVFHDVRDLKPGTIVEYRTVTVDADNNKTASTGWGVVGVDLGVDTAALLAPSAVVAGDFTKDLGCTGGDQGNWDPACAKTELKSVGGTDWHTVKLNLKAGEHQYKIAVAGSWNENYGQEKDGDRPNDRGYHNGKNVKFNLDREQEVQFFYNPVTNEFFNSVEHGVITLPGTMGGALNCPKNDQKSDEHGNWGPACLATLMTKTGDHIYEFSSPKVPTPGNYDVKVAYGLEWGNDWGPDGHKTQRNYDVKITDSGILHYRWDENKHELTWNITERSSLDLQDTFAHWLDDRTIAVPRSQLRDASPSDVEGLLVSVSDGKPSIKSGKGASSQADAKIEEQKLHYVGQIGGDLLARNPHLDGMVTFRFKDEVQKDKARELLQGGLGFAVVKKKEQEPVSFTGVQIPGVLDAHYAADARDAQLGVHWKGDKPTVSLWAPTAKNVKLKLFGEEGSLGNGEDHKMDYDKTTGVWSVEGKPDWKNHAYQFEVEVYAPSTHKVEHNLTTDPYSVGLSMDSKYSVMLNLNDPELKPADWGKAMDPIDPVDRMIYELHVRDFSASDKSMDQQYRGKYKAFTQSGSKSVMHLKELADAGLNSVHLLPTNDIATIPEDPAKAKTPAITSTGAADTQQQEAVAAVQKEDAFNWGYDPYHYMAPEGSYATKPDAKTRVKEYREMVKALNGMGLHVVSDQVYNHAFQGQQDEKSVLDKVVPGYYHRLMLDGKIANSTCCANLATEHVMMEKLMTDSVKSWAKNYHIDGFRFDLMGHHSAANMINVQTELSELTVEKDDIDGSSIYLYGEGWNFGEVENNQRFIQATQENLAGTGIGTFNDGLRNGVHGHEGRTQGFGTGLAMEGNGTDQKDQGHLRHLTDIVRVGMAGNLQDFKFNSKDGYKRGGDIWLDGKRIGYGLMPQDTVNYVDAHDNQTLYDLSVLQLPQSLSMDDRVRMNTVQLATVALGQSPAFWHAGTEIMRSKSLDRDSYNSGDHFNKLDLSMQEHNFGVGLPIAEKNDKQWELYKGFLNDEHLKAKPEDLKKANDMAKELMTLRKDNPLMRLGDVDQIQEKVTFPANGPDAQPGLIVMNIDDTKGEDRDAKRDGILIVINSSPKQIEQTINELEGLDFTLEKTLAEGVDKETQKGSTWNKAEKKLTIPARTVAVFERTQNEAAHHDPQYPETKVFKDATEDVKVEGPKDMPETAKYSIDPAVDGVSVDEKTGALTVKPTAIKEDGLVVTVTVKYSDGSEDRAVAKFVTDTSIASMYDPTYEETKAESADKKVTIKKPMSGEKSLPEDAHFTLEGESAKKATIDGFTGEITVEPLKDERRLELDVKVTYADESVDMVKAVVVAGDTLADQHDPKYADTQMEKGTKTVIAAPEGMPENIKYELAEPQDGVTVRDDGSIEVTTDAESLDIKVKVTYSDKSTDTAVAHVTTVAQTEQSVEVTPGTQTLVDVPGNGDVTVTVPQNSGLKAEVAGNLVTLTSDGSVEGHVTVTYQVKDADGKTTTGKINVQVAKLAEASWPKSASVAAGDSTVITPEGVDTLPYGTTLSVGSLPEWATFDQTTGQLTLTADEDATDESTTATITVAYPDGLTKQYSVALSVGAATETTADQHDPQWESVVVNGDSVTSHGVDVPADAEVSVDKLPEGWTATVTGSDVEITPAAGSPAGHVIALPVTVRYADGTTDTAVINVLTQPDWSTSNKAPKADSGMFYQAGPGAPAWVRVNNDGSMTWADNAPEGTHEIPVIVTKDGVHYLVTASVNAPKKVVLDTEGSSSILGVVVAILAAGGIMALFALLFNCTWFKNCR</sequence>
<dbReference type="GO" id="GO:0005975">
    <property type="term" value="P:carbohydrate metabolic process"/>
    <property type="evidence" value="ECO:0007669"/>
    <property type="project" value="InterPro"/>
</dbReference>
<protein>
    <submittedName>
        <fullName evidence="5">Alpha-amylase</fullName>
    </submittedName>
</protein>
<dbReference type="Pfam" id="PF11852">
    <property type="entry name" value="Pullul_strch_C"/>
    <property type="match status" value="1"/>
</dbReference>
<evidence type="ECO:0000313" key="5">
    <source>
        <dbReference type="EMBL" id="OWM34550.1"/>
    </source>
</evidence>
<dbReference type="Gene3D" id="3.20.20.80">
    <property type="entry name" value="Glycosidases"/>
    <property type="match status" value="2"/>
</dbReference>
<reference evidence="6" key="1">
    <citation type="submission" date="2016-02" db="EMBL/GenBank/DDBJ databases">
        <title>Genomic analyses of a collection of pathogenic Corynebacterium diphtheriae.</title>
        <authorList>
            <person name="Sangal V."/>
            <person name="Titov L."/>
        </authorList>
    </citation>
    <scope>NUCLEOTIDE SEQUENCE [LARGE SCALE GENOMIC DNA]</scope>
    <source>
        <strain evidence="6">1438</strain>
    </source>
</reference>
<feature type="region of interest" description="Disordered" evidence="2">
    <location>
        <begin position="180"/>
        <end position="199"/>
    </location>
</feature>
<dbReference type="EMBL" id="LSZF01000026">
    <property type="protein sequence ID" value="OWM34550.1"/>
    <property type="molecule type" value="Genomic_DNA"/>
</dbReference>
<accession>A0A854NEY6</accession>
<feature type="compositionally biased region" description="Basic and acidic residues" evidence="2">
    <location>
        <begin position="182"/>
        <end position="199"/>
    </location>
</feature>
<name>A0A854NEY6_CORDP</name>
<evidence type="ECO:0000256" key="3">
    <source>
        <dbReference type="SAM" id="Phobius"/>
    </source>
</evidence>
<evidence type="ECO:0000259" key="4">
    <source>
        <dbReference type="SMART" id="SM00642"/>
    </source>
</evidence>
<dbReference type="InterPro" id="IPR013783">
    <property type="entry name" value="Ig-like_fold"/>
</dbReference>
<dbReference type="SUPFAM" id="SSF51011">
    <property type="entry name" value="Glycosyl hydrolase domain"/>
    <property type="match status" value="2"/>
</dbReference>
<dbReference type="Pfam" id="PF18957">
    <property type="entry name" value="RibLong"/>
    <property type="match status" value="4"/>
</dbReference>
<comment type="caution">
    <text evidence="5">The sequence shown here is derived from an EMBL/GenBank/DDBJ whole genome shotgun (WGS) entry which is preliminary data.</text>
</comment>
<dbReference type="RefSeq" id="WP_010934239.1">
    <property type="nucleotide sequence ID" value="NZ_LSZF01000026.1"/>
</dbReference>
<dbReference type="Pfam" id="PF02922">
    <property type="entry name" value="CBM_48"/>
    <property type="match status" value="1"/>
</dbReference>
<dbReference type="Gene3D" id="2.60.40.1130">
    <property type="entry name" value="Rab geranylgeranyltransferase alpha-subunit, insert domain"/>
    <property type="match status" value="1"/>
</dbReference>